<gene>
    <name evidence="4" type="ORF">F4561_001554</name>
</gene>
<dbReference type="GO" id="GO:0006145">
    <property type="term" value="P:purine nucleobase catabolic process"/>
    <property type="evidence" value="ECO:0007669"/>
    <property type="project" value="TreeGrafter"/>
</dbReference>
<name>A0A7W7W2F9_9ACTN</name>
<protein>
    <submittedName>
        <fullName evidence="4">Dihydroorotase/allantoinase</fullName>
        <ecNumber evidence="4">3.5.2.3</ecNumber>
        <ecNumber evidence="4">3.5.2.5</ecNumber>
    </submittedName>
</protein>
<dbReference type="Pfam" id="PF24890">
    <property type="entry name" value="ALN_composite"/>
    <property type="match status" value="1"/>
</dbReference>
<dbReference type="GO" id="GO:0004151">
    <property type="term" value="F:dihydroorotase activity"/>
    <property type="evidence" value="ECO:0007669"/>
    <property type="project" value="UniProtKB-EC"/>
</dbReference>
<dbReference type="RefSeq" id="WP_184576102.1">
    <property type="nucleotide sequence ID" value="NZ_JACHJT010000001.1"/>
</dbReference>
<evidence type="ECO:0000313" key="5">
    <source>
        <dbReference type="Proteomes" id="UP000523007"/>
    </source>
</evidence>
<evidence type="ECO:0000256" key="1">
    <source>
        <dbReference type="SAM" id="MobiDB-lite"/>
    </source>
</evidence>
<dbReference type="SUPFAM" id="SSF51338">
    <property type="entry name" value="Composite domain of metallo-dependent hydrolases"/>
    <property type="match status" value="1"/>
</dbReference>
<dbReference type="EC" id="3.5.2.5" evidence="4"/>
<reference evidence="4 5" key="1">
    <citation type="submission" date="2020-08" db="EMBL/GenBank/DDBJ databases">
        <title>Sequencing the genomes of 1000 actinobacteria strains.</title>
        <authorList>
            <person name="Klenk H.-P."/>
        </authorList>
    </citation>
    <scope>NUCLEOTIDE SEQUENCE [LARGE SCALE GENOMIC DNA]</scope>
    <source>
        <strain evidence="4 5">DSM 102030</strain>
    </source>
</reference>
<dbReference type="Gene3D" id="3.20.20.140">
    <property type="entry name" value="Metal-dependent hydrolases"/>
    <property type="match status" value="1"/>
</dbReference>
<dbReference type="AlphaFoldDB" id="A0A7W7W2F9"/>
<dbReference type="EC" id="3.5.2.3" evidence="4"/>
<feature type="domain" description="Allantoinase composite" evidence="3">
    <location>
        <begin position="8"/>
        <end position="34"/>
    </location>
</feature>
<feature type="region of interest" description="Disordered" evidence="1">
    <location>
        <begin position="412"/>
        <end position="432"/>
    </location>
</feature>
<evidence type="ECO:0000313" key="4">
    <source>
        <dbReference type="EMBL" id="MBB4930734.1"/>
    </source>
</evidence>
<dbReference type="Pfam" id="PF01979">
    <property type="entry name" value="Amidohydro_1"/>
    <property type="match status" value="1"/>
</dbReference>
<dbReference type="GO" id="GO:0004038">
    <property type="term" value="F:allantoinase activity"/>
    <property type="evidence" value="ECO:0007669"/>
    <property type="project" value="UniProtKB-EC"/>
</dbReference>
<dbReference type="PANTHER" id="PTHR43668">
    <property type="entry name" value="ALLANTOINASE"/>
    <property type="match status" value="1"/>
</dbReference>
<sequence>MPKFDLIVRSRRVVTPDGVVAGAVAVHDGRVHAIRHYGAALSGHEEADLGAAALLPGCVDVDVAVLPPASEHPGASLRERYTRAARAALRGGVTTMAVTPAPARPAITDIAAFRAHRDAARGLTPNVVFLGGISRGNPRAGIAELRTSGIVAFWCSLSDGGAPDLPATDDPGLRAAMDELATVGAPLLVHTEDAGELAAAGDGASASAPAERPARAERRGLERVIAAARASGARAHVTPFTAAECAALVAAARPLGVSVGAHTCPHYLCLPAEQVPPDSAGGEGRPPLRSAANRAALWNALLGADPVITTVGSGHRAGTGGTTLPLALSALWTAAVRRGLGLADLARWTSEQPAGLLGLRSKGAIVAGGDADLVAFCPDSEWQVPLDSGTPYAGRRLTGRVLRTWVGGAEATEDAVPDAPVTRRRRPRPAKI</sequence>
<dbReference type="InterPro" id="IPR056854">
    <property type="entry name" value="ALN_composite"/>
</dbReference>
<feature type="compositionally biased region" description="Basic residues" evidence="1">
    <location>
        <begin position="422"/>
        <end position="432"/>
    </location>
</feature>
<accession>A0A7W7W2F9</accession>
<organism evidence="4 5">
    <name type="scientific">Lipingzhangella halophila</name>
    <dbReference type="NCBI Taxonomy" id="1783352"/>
    <lineage>
        <taxon>Bacteria</taxon>
        <taxon>Bacillati</taxon>
        <taxon>Actinomycetota</taxon>
        <taxon>Actinomycetes</taxon>
        <taxon>Streptosporangiales</taxon>
        <taxon>Nocardiopsidaceae</taxon>
        <taxon>Lipingzhangella</taxon>
    </lineage>
</organism>
<keyword evidence="4" id="KW-0378">Hydrolase</keyword>
<dbReference type="Proteomes" id="UP000523007">
    <property type="component" value="Unassembled WGS sequence"/>
</dbReference>
<keyword evidence="5" id="KW-1185">Reference proteome</keyword>
<dbReference type="SUPFAM" id="SSF51556">
    <property type="entry name" value="Metallo-dependent hydrolases"/>
    <property type="match status" value="1"/>
</dbReference>
<dbReference type="EMBL" id="JACHJT010000001">
    <property type="protein sequence ID" value="MBB4930734.1"/>
    <property type="molecule type" value="Genomic_DNA"/>
</dbReference>
<dbReference type="InterPro" id="IPR032466">
    <property type="entry name" value="Metal_Hydrolase"/>
</dbReference>
<dbReference type="InterPro" id="IPR050138">
    <property type="entry name" value="DHOase/Allantoinase_Hydrolase"/>
</dbReference>
<dbReference type="InterPro" id="IPR011059">
    <property type="entry name" value="Metal-dep_hydrolase_composite"/>
</dbReference>
<comment type="caution">
    <text evidence="4">The sequence shown here is derived from an EMBL/GenBank/DDBJ whole genome shotgun (WGS) entry which is preliminary data.</text>
</comment>
<dbReference type="InterPro" id="IPR006680">
    <property type="entry name" value="Amidohydro-rel"/>
</dbReference>
<evidence type="ECO:0000259" key="2">
    <source>
        <dbReference type="Pfam" id="PF01979"/>
    </source>
</evidence>
<feature type="domain" description="Amidohydrolase-related" evidence="2">
    <location>
        <begin position="73"/>
        <end position="408"/>
    </location>
</feature>
<dbReference type="PANTHER" id="PTHR43668:SF2">
    <property type="entry name" value="ALLANTOINASE"/>
    <property type="match status" value="1"/>
</dbReference>
<evidence type="ECO:0000259" key="3">
    <source>
        <dbReference type="Pfam" id="PF24890"/>
    </source>
</evidence>
<proteinExistence type="predicted"/>
<dbReference type="GO" id="GO:0005737">
    <property type="term" value="C:cytoplasm"/>
    <property type="evidence" value="ECO:0007669"/>
    <property type="project" value="TreeGrafter"/>
</dbReference>